<evidence type="ECO:0000313" key="3">
    <source>
        <dbReference type="Proteomes" id="UP000327157"/>
    </source>
</evidence>
<feature type="region of interest" description="Disordered" evidence="1">
    <location>
        <begin position="1"/>
        <end position="22"/>
    </location>
</feature>
<reference evidence="2 3" key="3">
    <citation type="submission" date="2019-11" db="EMBL/GenBank/DDBJ databases">
        <title>A de novo genome assembly of a pear dwarfing rootstock.</title>
        <authorList>
            <person name="Wang F."/>
            <person name="Wang J."/>
            <person name="Li S."/>
            <person name="Zhang Y."/>
            <person name="Fang M."/>
            <person name="Ma L."/>
            <person name="Zhao Y."/>
            <person name="Jiang S."/>
        </authorList>
    </citation>
    <scope>NUCLEOTIDE SEQUENCE [LARGE SCALE GENOMIC DNA]</scope>
    <source>
        <strain evidence="2">S2</strain>
        <tissue evidence="2">Leaf</tissue>
    </source>
</reference>
<keyword evidence="3" id="KW-1185">Reference proteome</keyword>
<name>A0A5N5F301_9ROSA</name>
<dbReference type="Proteomes" id="UP000327157">
    <property type="component" value="Chromosome 7"/>
</dbReference>
<organism evidence="2 3">
    <name type="scientific">Pyrus ussuriensis x Pyrus communis</name>
    <dbReference type="NCBI Taxonomy" id="2448454"/>
    <lineage>
        <taxon>Eukaryota</taxon>
        <taxon>Viridiplantae</taxon>
        <taxon>Streptophyta</taxon>
        <taxon>Embryophyta</taxon>
        <taxon>Tracheophyta</taxon>
        <taxon>Spermatophyta</taxon>
        <taxon>Magnoliopsida</taxon>
        <taxon>eudicotyledons</taxon>
        <taxon>Gunneridae</taxon>
        <taxon>Pentapetalae</taxon>
        <taxon>rosids</taxon>
        <taxon>fabids</taxon>
        <taxon>Rosales</taxon>
        <taxon>Rosaceae</taxon>
        <taxon>Amygdaloideae</taxon>
        <taxon>Maleae</taxon>
        <taxon>Pyrus</taxon>
    </lineage>
</organism>
<dbReference type="AlphaFoldDB" id="A0A5N5F301"/>
<dbReference type="EMBL" id="SMOL01000781">
    <property type="protein sequence ID" value="KAB2595560.1"/>
    <property type="molecule type" value="Genomic_DNA"/>
</dbReference>
<sequence length="147" mass="17331">MAAMGGRGRHGNQEPGDLRVERDDKIQELRQEIELLALRIERLEARRKHGGSKRRKHNQQWWATQMSRFGSWLEDARSCTIRCESDEVNPNTHQNEQMVMPKDSDLKVTPLVPLIFDNEFDNDELGYTYDCTLPHIYDEYHEDRDTC</sequence>
<reference evidence="3" key="2">
    <citation type="submission" date="2019-10" db="EMBL/GenBank/DDBJ databases">
        <title>A de novo genome assembly of a pear dwarfing rootstock.</title>
        <authorList>
            <person name="Wang F."/>
            <person name="Wang J."/>
            <person name="Li S."/>
            <person name="Zhang Y."/>
            <person name="Fang M."/>
            <person name="Ma L."/>
            <person name="Zhao Y."/>
            <person name="Jiang S."/>
        </authorList>
    </citation>
    <scope>NUCLEOTIDE SEQUENCE [LARGE SCALE GENOMIC DNA]</scope>
</reference>
<evidence type="ECO:0000256" key="1">
    <source>
        <dbReference type="SAM" id="MobiDB-lite"/>
    </source>
</evidence>
<reference evidence="2 3" key="1">
    <citation type="submission" date="2019-09" db="EMBL/GenBank/DDBJ databases">
        <authorList>
            <person name="Ou C."/>
        </authorList>
    </citation>
    <scope>NUCLEOTIDE SEQUENCE [LARGE SCALE GENOMIC DNA]</scope>
    <source>
        <strain evidence="2">S2</strain>
        <tissue evidence="2">Leaf</tissue>
    </source>
</reference>
<comment type="caution">
    <text evidence="2">The sequence shown here is derived from an EMBL/GenBank/DDBJ whole genome shotgun (WGS) entry which is preliminary data.</text>
</comment>
<evidence type="ECO:0000313" key="2">
    <source>
        <dbReference type="EMBL" id="KAB2595560.1"/>
    </source>
</evidence>
<accession>A0A5N5F301</accession>
<proteinExistence type="predicted"/>
<gene>
    <name evidence="2" type="ORF">D8674_031010</name>
</gene>
<protein>
    <submittedName>
        <fullName evidence="2">Uncharacterized protein</fullName>
    </submittedName>
</protein>